<evidence type="ECO:0000256" key="1">
    <source>
        <dbReference type="SAM" id="MobiDB-lite"/>
    </source>
</evidence>
<evidence type="ECO:0000313" key="3">
    <source>
        <dbReference type="Proteomes" id="UP001055219"/>
    </source>
</evidence>
<dbReference type="AlphaFoldDB" id="A0A9Q0BC77"/>
<accession>A0A9Q0BC77</accession>
<organism evidence="2 3">
    <name type="scientific">Emericellopsis cladophorae</name>
    <dbReference type="NCBI Taxonomy" id="2686198"/>
    <lineage>
        <taxon>Eukaryota</taxon>
        <taxon>Fungi</taxon>
        <taxon>Dikarya</taxon>
        <taxon>Ascomycota</taxon>
        <taxon>Pezizomycotina</taxon>
        <taxon>Sordariomycetes</taxon>
        <taxon>Hypocreomycetidae</taxon>
        <taxon>Hypocreales</taxon>
        <taxon>Bionectriaceae</taxon>
        <taxon>Emericellopsis</taxon>
    </lineage>
</organism>
<reference evidence="2" key="1">
    <citation type="journal article" date="2021" name="J Fungi (Basel)">
        <title>Genomic and Metabolomic Analyses of the Marine Fungus Emericellopsis cladophorae: Insights into Saltwater Adaptability Mechanisms and Its Biosynthetic Potential.</title>
        <authorList>
            <person name="Goncalves M.F.M."/>
            <person name="Hilario S."/>
            <person name="Van de Peer Y."/>
            <person name="Esteves A.C."/>
            <person name="Alves A."/>
        </authorList>
    </citation>
    <scope>NUCLEOTIDE SEQUENCE</scope>
    <source>
        <strain evidence="2">MUM 19.33</strain>
    </source>
</reference>
<dbReference type="RefSeq" id="XP_051359675.1">
    <property type="nucleotide sequence ID" value="XM_051509290.1"/>
</dbReference>
<feature type="compositionally biased region" description="Basic and acidic residues" evidence="1">
    <location>
        <begin position="99"/>
        <end position="116"/>
    </location>
</feature>
<reference evidence="2" key="2">
    <citation type="submission" date="2022-07" db="EMBL/GenBank/DDBJ databases">
        <authorList>
            <person name="Goncalves M.F.M."/>
            <person name="Hilario S."/>
            <person name="Van De Peer Y."/>
            <person name="Esteves A.C."/>
            <person name="Alves A."/>
        </authorList>
    </citation>
    <scope>NUCLEOTIDE SEQUENCE</scope>
    <source>
        <strain evidence="2">MUM 19.33</strain>
    </source>
</reference>
<gene>
    <name evidence="2" type="ORF">J7T54_002649</name>
</gene>
<feature type="region of interest" description="Disordered" evidence="1">
    <location>
        <begin position="91"/>
        <end position="116"/>
    </location>
</feature>
<protein>
    <submittedName>
        <fullName evidence="2">Uncharacterized protein</fullName>
    </submittedName>
</protein>
<keyword evidence="3" id="KW-1185">Reference proteome</keyword>
<dbReference type="OrthoDB" id="5093197at2759"/>
<sequence>MPDLKATPDVQLSIELLPPKKLKEPLPPLLSKILTLRNDQLVKNASNSDAATARRAEQRSERVQAEMKHLLRKEEAQAQWTIKFDKQREAQEASNAALQEKRQRRNVEDRAGMGELTETRDHLQAWARERGLLRKAKYESDADFRARIDNLTAYLDKMFQTHKGKIETESLRYVEGFPVRDRMKRPALFPDRLTGCLRAKCLQCDVRQMRCSLEMGGVRGEACSVCRRHGEGDECCFWQQNYGNPIDSRFILTKQQASKTQKDVDEVARKWHRVRSCIKLDAFNGALQECWTASFALPRSQHWDDEQTDDLEDDRQKTGEEDVVSV</sequence>
<evidence type="ECO:0000313" key="2">
    <source>
        <dbReference type="EMBL" id="KAI6778819.1"/>
    </source>
</evidence>
<dbReference type="Proteomes" id="UP001055219">
    <property type="component" value="Unassembled WGS sequence"/>
</dbReference>
<feature type="region of interest" description="Disordered" evidence="1">
    <location>
        <begin position="302"/>
        <end position="326"/>
    </location>
</feature>
<comment type="caution">
    <text evidence="2">The sequence shown here is derived from an EMBL/GenBank/DDBJ whole genome shotgun (WGS) entry which is preliminary data.</text>
</comment>
<dbReference type="GeneID" id="75829158"/>
<name>A0A9Q0BC77_9HYPO</name>
<dbReference type="EMBL" id="JAGIXG020000058">
    <property type="protein sequence ID" value="KAI6778819.1"/>
    <property type="molecule type" value="Genomic_DNA"/>
</dbReference>
<proteinExistence type="predicted"/>